<accession>A0A1M6KRN1</accession>
<gene>
    <name evidence="1" type="ORF">SAMN04488513_106169</name>
</gene>
<dbReference type="Gene3D" id="3.50.50.60">
    <property type="entry name" value="FAD/NAD(P)-binding domain"/>
    <property type="match status" value="1"/>
</dbReference>
<keyword evidence="2" id="KW-1185">Reference proteome</keyword>
<dbReference type="OrthoDB" id="1415600at2"/>
<dbReference type="AlphaFoldDB" id="A0A1M6KRN1"/>
<evidence type="ECO:0008006" key="3">
    <source>
        <dbReference type="Google" id="ProtNLM"/>
    </source>
</evidence>
<sequence>MGKKQVKVKYCLLGYGYASLIAYHKLLKNNDHDDILILRDERVDPIFTIDHDGVSFSPLPIFPVQESELYQSDLFEGVPEQNPITVSFSDLANFDPDLQAVKKGSLADFMIEKQGVDRNLCLGLKQWGPTMLHRSFSQVQSKINRHYISNKGNTRVGYINGKSLFKYAVEHLRPEVLNFSDLQRIDVEQREVHTDGHTVAYEHLISTIPLHHLLGHCGLPQDHDHESAAAYFKFFTYTEGFEENKIIYDCDLNSEILRLFSVSDSLLMAQIRGDVYGQTTTEKIQARVQELIPEIKDLQFARELFSPMGYPLELVEAPQSVQSLETLKAHGVIPFGRFGNWEYSDLHELDWTSII</sequence>
<dbReference type="InterPro" id="IPR036188">
    <property type="entry name" value="FAD/NAD-bd_sf"/>
</dbReference>
<reference evidence="2" key="1">
    <citation type="submission" date="2016-11" db="EMBL/GenBank/DDBJ databases">
        <authorList>
            <person name="Varghese N."/>
            <person name="Submissions S."/>
        </authorList>
    </citation>
    <scope>NUCLEOTIDE SEQUENCE [LARGE SCALE GENOMIC DNA]</scope>
    <source>
        <strain evidence="2">DSM 19858</strain>
    </source>
</reference>
<evidence type="ECO:0000313" key="1">
    <source>
        <dbReference type="EMBL" id="SHJ61550.1"/>
    </source>
</evidence>
<organism evidence="1 2">
    <name type="scientific">Pseudozobellia thermophila</name>
    <dbReference type="NCBI Taxonomy" id="192903"/>
    <lineage>
        <taxon>Bacteria</taxon>
        <taxon>Pseudomonadati</taxon>
        <taxon>Bacteroidota</taxon>
        <taxon>Flavobacteriia</taxon>
        <taxon>Flavobacteriales</taxon>
        <taxon>Flavobacteriaceae</taxon>
        <taxon>Pseudozobellia</taxon>
    </lineage>
</organism>
<dbReference type="Proteomes" id="UP000184543">
    <property type="component" value="Unassembled WGS sequence"/>
</dbReference>
<dbReference type="RefSeq" id="WP_072994709.1">
    <property type="nucleotide sequence ID" value="NZ_FQYU01000006.1"/>
</dbReference>
<proteinExistence type="predicted"/>
<evidence type="ECO:0000313" key="2">
    <source>
        <dbReference type="Proteomes" id="UP000184543"/>
    </source>
</evidence>
<dbReference type="EMBL" id="FQYU01000006">
    <property type="protein sequence ID" value="SHJ61550.1"/>
    <property type="molecule type" value="Genomic_DNA"/>
</dbReference>
<name>A0A1M6KRN1_9FLAO</name>
<protein>
    <recommendedName>
        <fullName evidence="3">FAD-dependent oxidoreductase</fullName>
    </recommendedName>
</protein>